<dbReference type="GO" id="GO:0020037">
    <property type="term" value="F:heme binding"/>
    <property type="evidence" value="ECO:0000318"/>
    <property type="project" value="GO_Central"/>
</dbReference>
<dbReference type="AlphaFoldDB" id="D8RV94"/>
<feature type="compositionally biased region" description="Low complexity" evidence="11">
    <location>
        <begin position="1"/>
        <end position="18"/>
    </location>
</feature>
<comment type="similarity">
    <text evidence="1">Belongs to the catalase family.</text>
</comment>
<dbReference type="HOGENOM" id="CLU_010645_2_0_1"/>
<dbReference type="Proteomes" id="UP000001514">
    <property type="component" value="Unassembled WGS sequence"/>
</dbReference>
<feature type="active site" evidence="9">
    <location>
        <position position="150"/>
    </location>
</feature>
<feature type="region of interest" description="Disordered" evidence="11">
    <location>
        <begin position="412"/>
        <end position="437"/>
    </location>
</feature>
<evidence type="ECO:0000256" key="10">
    <source>
        <dbReference type="PIRSR" id="PIRSR038928-2"/>
    </source>
</evidence>
<dbReference type="PANTHER" id="PTHR11465:SF9">
    <property type="entry name" value="CATALASE"/>
    <property type="match status" value="1"/>
</dbReference>
<feature type="region of interest" description="Disordered" evidence="11">
    <location>
        <begin position="1"/>
        <end position="41"/>
    </location>
</feature>
<proteinExistence type="inferred from homology"/>
<evidence type="ECO:0000256" key="11">
    <source>
        <dbReference type="SAM" id="MobiDB-lite"/>
    </source>
</evidence>
<protein>
    <recommendedName>
        <fullName evidence="2">catalase</fullName>
        <ecNumber evidence="2">1.11.1.6</ecNumber>
    </recommendedName>
</protein>
<dbReference type="PIRSF" id="PIRSF038928">
    <property type="entry name" value="Catalase_clade1-3"/>
    <property type="match status" value="1"/>
</dbReference>
<comment type="cofactor">
    <cofactor evidence="10">
        <name>heme</name>
        <dbReference type="ChEBI" id="CHEBI:30413"/>
    </cofactor>
</comment>
<evidence type="ECO:0000313" key="13">
    <source>
        <dbReference type="EMBL" id="EFJ23918.1"/>
    </source>
</evidence>
<dbReference type="Gene3D" id="2.40.180.10">
    <property type="entry name" value="Catalase core domain"/>
    <property type="match status" value="1"/>
</dbReference>
<evidence type="ECO:0000256" key="9">
    <source>
        <dbReference type="PIRSR" id="PIRSR038928-1"/>
    </source>
</evidence>
<dbReference type="GO" id="GO:0046872">
    <property type="term" value="F:metal ion binding"/>
    <property type="evidence" value="ECO:0007669"/>
    <property type="project" value="UniProtKB-KW"/>
</dbReference>
<dbReference type="GO" id="GO:0005739">
    <property type="term" value="C:mitochondrion"/>
    <property type="evidence" value="ECO:0000318"/>
    <property type="project" value="GO_Central"/>
</dbReference>
<keyword evidence="3" id="KW-0575">Peroxidase</keyword>
<keyword evidence="5 10" id="KW-0479">Metal-binding</keyword>
<evidence type="ECO:0000256" key="8">
    <source>
        <dbReference type="ARBA" id="ARBA00023324"/>
    </source>
</evidence>
<dbReference type="OMA" id="HTSTIYE"/>
<dbReference type="GO" id="GO:0042542">
    <property type="term" value="P:response to hydrogen peroxide"/>
    <property type="evidence" value="ECO:0000318"/>
    <property type="project" value="GO_Central"/>
</dbReference>
<evidence type="ECO:0000256" key="4">
    <source>
        <dbReference type="ARBA" id="ARBA00022617"/>
    </source>
</evidence>
<evidence type="ECO:0000256" key="1">
    <source>
        <dbReference type="ARBA" id="ARBA00005329"/>
    </source>
</evidence>
<dbReference type="InterPro" id="IPR010582">
    <property type="entry name" value="Catalase_immune_responsive"/>
</dbReference>
<evidence type="ECO:0000259" key="12">
    <source>
        <dbReference type="SMART" id="SM01060"/>
    </source>
</evidence>
<gene>
    <name evidence="13" type="ORF">SELMODRAFT_102601</name>
</gene>
<accession>D8RV94</accession>
<dbReference type="InterPro" id="IPR018028">
    <property type="entry name" value="Catalase"/>
</dbReference>
<keyword evidence="6" id="KW-0560">Oxidoreductase</keyword>
<evidence type="ECO:0000256" key="7">
    <source>
        <dbReference type="ARBA" id="ARBA00023004"/>
    </source>
</evidence>
<sequence length="515" mass="58329">MDAESGSKASNGNSKSASVRVGSSGKPLHTTLAGAPVSDDNNSVTVGQSGHLLFEDVHLFEKQARLNRERVPERFVHAKGAGAHGYFEVTKDVSNLCKAKFLSEPGKRTPVFARFSSVAAERGFTDLARDVRGFAVKFYTEEGNWDMTGNNTPVFWVRDPLKFPDFVHSQKRNPKTNAKDPNAFWDFLSLVPESMHQLLITFSPRGVPATYRNMNGYGSHTFKWVNKERKAHWVKFHLVTEHGIKNLTHEEAVSLSGSKPDYATEDLLTSIEEGNFPAWKFYVQVMPLEDAPKYKWDPFDLTKVWLHKDYPLMEVGRLVLDRNVENYHAEVEQAAFSPGSFVPGIEASPDRILQSRLFAYDDAARYRIGTNFHDVPINKPIVKVQTYSRDGAMVVSDNGGSKPNYYPNSYDNLPQNDPTQPDVHPHEGGTVGRFPPRKWEEQDDYEQPRMLWKLMSEEDKEQTVSNIANHIRGAAEFIQERQMGLFRKCDGDLASRIEKKLAEKKKSPEPYTMIA</sequence>
<evidence type="ECO:0000256" key="6">
    <source>
        <dbReference type="ARBA" id="ARBA00023002"/>
    </source>
</evidence>
<evidence type="ECO:0000256" key="5">
    <source>
        <dbReference type="ARBA" id="ARBA00022723"/>
    </source>
</evidence>
<dbReference type="InterPro" id="IPR024711">
    <property type="entry name" value="Catalase_clade1/3"/>
</dbReference>
<dbReference type="CDD" id="cd08156">
    <property type="entry name" value="catalase_clade_3"/>
    <property type="match status" value="1"/>
</dbReference>
<feature type="active site" evidence="9">
    <location>
        <position position="77"/>
    </location>
</feature>
<evidence type="ECO:0000313" key="14">
    <source>
        <dbReference type="Proteomes" id="UP000001514"/>
    </source>
</evidence>
<dbReference type="FunFam" id="2.40.180.10:FF:000001">
    <property type="entry name" value="Catalase"/>
    <property type="match status" value="1"/>
</dbReference>
<dbReference type="Gramene" id="EFJ23918">
    <property type="protein sequence ID" value="EFJ23918"/>
    <property type="gene ID" value="SELMODRAFT_102601"/>
</dbReference>
<evidence type="ECO:0000256" key="2">
    <source>
        <dbReference type="ARBA" id="ARBA00012314"/>
    </source>
</evidence>
<dbReference type="InParanoid" id="D8RV94"/>
<dbReference type="InterPro" id="IPR011614">
    <property type="entry name" value="Catalase_core"/>
</dbReference>
<feature type="domain" description="Catalase core" evidence="12">
    <location>
        <begin position="30"/>
        <end position="414"/>
    </location>
</feature>
<reference evidence="13 14" key="1">
    <citation type="journal article" date="2011" name="Science">
        <title>The Selaginella genome identifies genetic changes associated with the evolution of vascular plants.</title>
        <authorList>
            <person name="Banks J.A."/>
            <person name="Nishiyama T."/>
            <person name="Hasebe M."/>
            <person name="Bowman J.L."/>
            <person name="Gribskov M."/>
            <person name="dePamphilis C."/>
            <person name="Albert V.A."/>
            <person name="Aono N."/>
            <person name="Aoyama T."/>
            <person name="Ambrose B.A."/>
            <person name="Ashton N.W."/>
            <person name="Axtell M.J."/>
            <person name="Barker E."/>
            <person name="Barker M.S."/>
            <person name="Bennetzen J.L."/>
            <person name="Bonawitz N.D."/>
            <person name="Chapple C."/>
            <person name="Cheng C."/>
            <person name="Correa L.G."/>
            <person name="Dacre M."/>
            <person name="DeBarry J."/>
            <person name="Dreyer I."/>
            <person name="Elias M."/>
            <person name="Engstrom E.M."/>
            <person name="Estelle M."/>
            <person name="Feng L."/>
            <person name="Finet C."/>
            <person name="Floyd S.K."/>
            <person name="Frommer W.B."/>
            <person name="Fujita T."/>
            <person name="Gramzow L."/>
            <person name="Gutensohn M."/>
            <person name="Harholt J."/>
            <person name="Hattori M."/>
            <person name="Heyl A."/>
            <person name="Hirai T."/>
            <person name="Hiwatashi Y."/>
            <person name="Ishikawa M."/>
            <person name="Iwata M."/>
            <person name="Karol K.G."/>
            <person name="Koehler B."/>
            <person name="Kolukisaoglu U."/>
            <person name="Kubo M."/>
            <person name="Kurata T."/>
            <person name="Lalonde S."/>
            <person name="Li K."/>
            <person name="Li Y."/>
            <person name="Litt A."/>
            <person name="Lyons E."/>
            <person name="Manning G."/>
            <person name="Maruyama T."/>
            <person name="Michael T.P."/>
            <person name="Mikami K."/>
            <person name="Miyazaki S."/>
            <person name="Morinaga S."/>
            <person name="Murata T."/>
            <person name="Mueller-Roeber B."/>
            <person name="Nelson D.R."/>
            <person name="Obara M."/>
            <person name="Oguri Y."/>
            <person name="Olmstead R.G."/>
            <person name="Onodera N."/>
            <person name="Petersen B.L."/>
            <person name="Pils B."/>
            <person name="Prigge M."/>
            <person name="Rensing S.A."/>
            <person name="Riano-Pachon D.M."/>
            <person name="Roberts A.W."/>
            <person name="Sato Y."/>
            <person name="Scheller H.V."/>
            <person name="Schulz B."/>
            <person name="Schulz C."/>
            <person name="Shakirov E.V."/>
            <person name="Shibagaki N."/>
            <person name="Shinohara N."/>
            <person name="Shippen D.E."/>
            <person name="Soerensen I."/>
            <person name="Sotooka R."/>
            <person name="Sugimoto N."/>
            <person name="Sugita M."/>
            <person name="Sumikawa N."/>
            <person name="Tanurdzic M."/>
            <person name="Theissen G."/>
            <person name="Ulvskov P."/>
            <person name="Wakazuki S."/>
            <person name="Weng J.K."/>
            <person name="Willats W.W."/>
            <person name="Wipf D."/>
            <person name="Wolf P.G."/>
            <person name="Yang L."/>
            <person name="Zimmer A.D."/>
            <person name="Zhu Q."/>
            <person name="Mitros T."/>
            <person name="Hellsten U."/>
            <person name="Loque D."/>
            <person name="Otillar R."/>
            <person name="Salamov A."/>
            <person name="Schmutz J."/>
            <person name="Shapiro H."/>
            <person name="Lindquist E."/>
            <person name="Lucas S."/>
            <person name="Rokhsar D."/>
            <person name="Grigoriev I.V."/>
        </authorList>
    </citation>
    <scope>NUCLEOTIDE SEQUENCE [LARGE SCALE GENOMIC DNA]</scope>
</reference>
<dbReference type="PROSITE" id="PS51402">
    <property type="entry name" value="CATALASE_3"/>
    <property type="match status" value="1"/>
</dbReference>
<dbReference type="PANTHER" id="PTHR11465">
    <property type="entry name" value="CATALASE"/>
    <property type="match status" value="1"/>
</dbReference>
<dbReference type="KEGG" id="smo:SELMODRAFT_102601"/>
<dbReference type="SUPFAM" id="SSF56634">
    <property type="entry name" value="Heme-dependent catalase-like"/>
    <property type="match status" value="1"/>
</dbReference>
<keyword evidence="7 10" id="KW-0408">Iron</keyword>
<dbReference type="PRINTS" id="PR00067">
    <property type="entry name" value="CATALASE"/>
</dbReference>
<dbReference type="Pfam" id="PF00199">
    <property type="entry name" value="Catalase"/>
    <property type="match status" value="1"/>
</dbReference>
<feature type="binding site" description="axial binding residue" evidence="10">
    <location>
        <position position="360"/>
    </location>
    <ligand>
        <name>heme</name>
        <dbReference type="ChEBI" id="CHEBI:30413"/>
    </ligand>
    <ligandPart>
        <name>Fe</name>
        <dbReference type="ChEBI" id="CHEBI:18248"/>
    </ligandPart>
</feature>
<organism evidence="14">
    <name type="scientific">Selaginella moellendorffii</name>
    <name type="common">Spikemoss</name>
    <dbReference type="NCBI Taxonomy" id="88036"/>
    <lineage>
        <taxon>Eukaryota</taxon>
        <taxon>Viridiplantae</taxon>
        <taxon>Streptophyta</taxon>
        <taxon>Embryophyta</taxon>
        <taxon>Tracheophyta</taxon>
        <taxon>Lycopodiopsida</taxon>
        <taxon>Selaginellales</taxon>
        <taxon>Selaginellaceae</taxon>
        <taxon>Selaginella</taxon>
    </lineage>
</organism>
<keyword evidence="14" id="KW-1185">Reference proteome</keyword>
<dbReference type="STRING" id="88036.D8RV94"/>
<evidence type="ECO:0000256" key="3">
    <source>
        <dbReference type="ARBA" id="ARBA00022559"/>
    </source>
</evidence>
<name>D8RV94_SELML</name>
<dbReference type="EC" id="1.11.1.6" evidence="2"/>
<dbReference type="SMART" id="SM01060">
    <property type="entry name" value="Catalase"/>
    <property type="match status" value="1"/>
</dbReference>
<dbReference type="InterPro" id="IPR020835">
    <property type="entry name" value="Catalase_sf"/>
</dbReference>
<dbReference type="GO" id="GO:0042744">
    <property type="term" value="P:hydrogen peroxide catabolic process"/>
    <property type="evidence" value="ECO:0000318"/>
    <property type="project" value="GO_Central"/>
</dbReference>
<dbReference type="eggNOG" id="KOG0047">
    <property type="taxonomic scope" value="Eukaryota"/>
</dbReference>
<dbReference type="GO" id="GO:0005737">
    <property type="term" value="C:cytoplasm"/>
    <property type="evidence" value="ECO:0000318"/>
    <property type="project" value="GO_Central"/>
</dbReference>
<dbReference type="InterPro" id="IPR040333">
    <property type="entry name" value="Catalase_3"/>
</dbReference>
<dbReference type="EMBL" id="GL377591">
    <property type="protein sequence ID" value="EFJ23918.1"/>
    <property type="molecule type" value="Genomic_DNA"/>
</dbReference>
<dbReference type="GO" id="GO:0005777">
    <property type="term" value="C:peroxisome"/>
    <property type="evidence" value="ECO:0000318"/>
    <property type="project" value="GO_Central"/>
</dbReference>
<keyword evidence="4 10" id="KW-0349">Heme</keyword>
<dbReference type="Pfam" id="PF06628">
    <property type="entry name" value="Catalase-rel"/>
    <property type="match status" value="1"/>
</dbReference>
<keyword evidence="8" id="KW-0376">Hydrogen peroxide</keyword>
<dbReference type="GO" id="GO:0004096">
    <property type="term" value="F:catalase activity"/>
    <property type="evidence" value="ECO:0000318"/>
    <property type="project" value="GO_Central"/>
</dbReference>